<accession>A0A0A0IDR3</accession>
<evidence type="ECO:0000256" key="2">
    <source>
        <dbReference type="ARBA" id="ARBA00022692"/>
    </source>
</evidence>
<dbReference type="EMBL" id="JENJ01000001">
    <property type="protein sequence ID" value="KGM98471.1"/>
    <property type="molecule type" value="Genomic_DNA"/>
</dbReference>
<organism evidence="6 7">
    <name type="scientific">Clostridium novyi A str. 4552</name>
    <dbReference type="NCBI Taxonomy" id="1444289"/>
    <lineage>
        <taxon>Bacteria</taxon>
        <taxon>Bacillati</taxon>
        <taxon>Bacillota</taxon>
        <taxon>Clostridia</taxon>
        <taxon>Eubacteriales</taxon>
        <taxon>Clostridiaceae</taxon>
        <taxon>Clostridium</taxon>
    </lineage>
</organism>
<keyword evidence="4 5" id="KW-0472">Membrane</keyword>
<feature type="transmembrane region" description="Helical" evidence="5">
    <location>
        <begin position="125"/>
        <end position="143"/>
    </location>
</feature>
<name>A0A0A0IDR3_CLONO</name>
<dbReference type="InterPro" id="IPR035952">
    <property type="entry name" value="Rhomboid-like_sf"/>
</dbReference>
<evidence type="ECO:0000256" key="1">
    <source>
        <dbReference type="ARBA" id="ARBA00004141"/>
    </source>
</evidence>
<dbReference type="AlphaFoldDB" id="A0A0A0IDR3"/>
<keyword evidence="3 5" id="KW-1133">Transmembrane helix</keyword>
<keyword evidence="2 5" id="KW-0812">Transmembrane</keyword>
<dbReference type="RefSeq" id="WP_039251901.1">
    <property type="nucleotide sequence ID" value="NZ_JENJ01000001.1"/>
</dbReference>
<dbReference type="SUPFAM" id="SSF144091">
    <property type="entry name" value="Rhomboid-like"/>
    <property type="match status" value="1"/>
</dbReference>
<evidence type="ECO:0000313" key="7">
    <source>
        <dbReference type="Proteomes" id="UP000030012"/>
    </source>
</evidence>
<dbReference type="Gene3D" id="1.20.1540.10">
    <property type="entry name" value="Rhomboid-like"/>
    <property type="match status" value="1"/>
</dbReference>
<protein>
    <submittedName>
        <fullName evidence="6">Membrane protein</fullName>
    </submittedName>
</protein>
<reference evidence="6 7" key="1">
    <citation type="submission" date="2014-01" db="EMBL/GenBank/DDBJ databases">
        <title>Plasmidome dynamics in the species complex Clostridium novyi sensu lato converts strains of independent lineages into distinctly different pathogens.</title>
        <authorList>
            <person name="Skarin H."/>
            <person name="Segerman B."/>
        </authorList>
    </citation>
    <scope>NUCLEOTIDE SEQUENCE [LARGE SCALE GENOMIC DNA]</scope>
    <source>
        <strain evidence="6 7">4552</strain>
    </source>
</reference>
<feature type="transmembrane region" description="Helical" evidence="5">
    <location>
        <begin position="155"/>
        <end position="173"/>
    </location>
</feature>
<gene>
    <name evidence="6" type="ORF">Z968_00540</name>
</gene>
<sequence length="271" mass="31867">MNWLNNLERKFGKFAIKNLMLYIVTINFLIFILMYMLPNGFLVLIYKLTLIPSLVLKGELWRVVTYIFVPPNLSIFWGLFALYFYYIVGVSLEHEWGSFKFNVYYLLGIFFTTISAFVINLPMSAFYLNLSLVLAFAHLYPDYEFLLFFFMPIKAKFLGFLELGYVVYSLAFSPLEYKVAAIVSILNYIIFFGKSGFTFANNASKNYIRKRTFKSKMVTPDTIHRCTICGITEKDDPEMEFRYCSKCTGDYEYCMKHLKNHEHIIHGKNQF</sequence>
<dbReference type="OrthoDB" id="9778756at2"/>
<feature type="transmembrane region" description="Helical" evidence="5">
    <location>
        <begin position="179"/>
        <end position="200"/>
    </location>
</feature>
<evidence type="ECO:0000256" key="4">
    <source>
        <dbReference type="ARBA" id="ARBA00023136"/>
    </source>
</evidence>
<evidence type="ECO:0000313" key="6">
    <source>
        <dbReference type="EMBL" id="KGM98471.1"/>
    </source>
</evidence>
<evidence type="ECO:0000256" key="3">
    <source>
        <dbReference type="ARBA" id="ARBA00022989"/>
    </source>
</evidence>
<feature type="transmembrane region" description="Helical" evidence="5">
    <location>
        <begin position="21"/>
        <end position="46"/>
    </location>
</feature>
<comment type="caution">
    <text evidence="6">The sequence shown here is derived from an EMBL/GenBank/DDBJ whole genome shotgun (WGS) entry which is preliminary data.</text>
</comment>
<dbReference type="GO" id="GO:0016020">
    <property type="term" value="C:membrane"/>
    <property type="evidence" value="ECO:0007669"/>
    <property type="project" value="UniProtKB-SubCell"/>
</dbReference>
<feature type="transmembrane region" description="Helical" evidence="5">
    <location>
        <begin position="66"/>
        <end position="89"/>
    </location>
</feature>
<evidence type="ECO:0000256" key="5">
    <source>
        <dbReference type="SAM" id="Phobius"/>
    </source>
</evidence>
<feature type="transmembrane region" description="Helical" evidence="5">
    <location>
        <begin position="101"/>
        <end position="119"/>
    </location>
</feature>
<dbReference type="Proteomes" id="UP000030012">
    <property type="component" value="Unassembled WGS sequence"/>
</dbReference>
<proteinExistence type="predicted"/>
<comment type="subcellular location">
    <subcellularLocation>
        <location evidence="1">Membrane</location>
        <topology evidence="1">Multi-pass membrane protein</topology>
    </subcellularLocation>
</comment>